<name>A0ABU3Y226_9SPHN</name>
<evidence type="ECO:0000313" key="2">
    <source>
        <dbReference type="EMBL" id="MDV3455434.1"/>
    </source>
</evidence>
<sequence>MLVLPQLMAVAGEFPQRAGGAPATYTLGMIQSFAGGGGAYGAPPADGREIPVAENQPLMAVIGLTFGGDGSRLALPDLRSRTPIGGAQLGLEGQHTLGMTYLIATNAESGAPLLGMVAAFAGSFAPSGWTVADGRMLPISANVPLYQLIGHSFGGSPVGFNLPDLDGFAVIGAGEGSGIAPIALGGRVAEPVPALALDYLISVEGEAPPSGGTGAFPQSGNWLGQVVAFAGSEVPQGWASCDGALIEADAAPALFALLGTRYGGDGRSFALPDLRGRILVGG</sequence>
<proteinExistence type="predicted"/>
<comment type="caution">
    <text evidence="2">The sequence shown here is derived from an EMBL/GenBank/DDBJ whole genome shotgun (WGS) entry which is preliminary data.</text>
</comment>
<feature type="domain" description="Phage tail collar" evidence="1">
    <location>
        <begin position="224"/>
        <end position="278"/>
    </location>
</feature>
<dbReference type="SUPFAM" id="SSF88874">
    <property type="entry name" value="Receptor-binding domain of short tail fibre protein gp12"/>
    <property type="match status" value="3"/>
</dbReference>
<evidence type="ECO:0000259" key="1">
    <source>
        <dbReference type="Pfam" id="PF07484"/>
    </source>
</evidence>
<evidence type="ECO:0000313" key="3">
    <source>
        <dbReference type="Proteomes" id="UP001273531"/>
    </source>
</evidence>
<dbReference type="Proteomes" id="UP001273531">
    <property type="component" value="Unassembled WGS sequence"/>
</dbReference>
<dbReference type="InterPro" id="IPR011083">
    <property type="entry name" value="Phage_tail_collar_dom"/>
</dbReference>
<feature type="domain" description="Phage tail collar" evidence="1">
    <location>
        <begin position="115"/>
        <end position="167"/>
    </location>
</feature>
<feature type="domain" description="Phage tail collar" evidence="1">
    <location>
        <begin position="28"/>
        <end position="83"/>
    </location>
</feature>
<dbReference type="Gene3D" id="3.90.1340.10">
    <property type="entry name" value="Phage tail collar domain"/>
    <property type="match status" value="3"/>
</dbReference>
<organism evidence="2 3">
    <name type="scientific">Sphingomonas agrestis</name>
    <dbReference type="NCBI Taxonomy" id="3080540"/>
    <lineage>
        <taxon>Bacteria</taxon>
        <taxon>Pseudomonadati</taxon>
        <taxon>Pseudomonadota</taxon>
        <taxon>Alphaproteobacteria</taxon>
        <taxon>Sphingomonadales</taxon>
        <taxon>Sphingomonadaceae</taxon>
        <taxon>Sphingomonas</taxon>
    </lineage>
</organism>
<dbReference type="InterPro" id="IPR037053">
    <property type="entry name" value="Phage_tail_collar_dom_sf"/>
</dbReference>
<dbReference type="Pfam" id="PF07484">
    <property type="entry name" value="Collar"/>
    <property type="match status" value="3"/>
</dbReference>
<accession>A0ABU3Y226</accession>
<reference evidence="2 3" key="1">
    <citation type="submission" date="2023-10" db="EMBL/GenBank/DDBJ databases">
        <title>Sphingomonas sp. HF-S4 16S ribosomal RNA gene Genome sequencing and assembly.</title>
        <authorList>
            <person name="Lee H."/>
        </authorList>
    </citation>
    <scope>NUCLEOTIDE SEQUENCE [LARGE SCALE GENOMIC DNA]</scope>
    <source>
        <strain evidence="2 3">HF-S4</strain>
    </source>
</reference>
<dbReference type="EMBL" id="JAWJEJ010000001">
    <property type="protein sequence ID" value="MDV3455434.1"/>
    <property type="molecule type" value="Genomic_DNA"/>
</dbReference>
<dbReference type="RefSeq" id="WP_317224655.1">
    <property type="nucleotide sequence ID" value="NZ_JAWJEJ010000001.1"/>
</dbReference>
<gene>
    <name evidence="2" type="ORF">RZN05_00445</name>
</gene>
<protein>
    <submittedName>
        <fullName evidence="2">Tail fiber protein</fullName>
    </submittedName>
</protein>
<keyword evidence="3" id="KW-1185">Reference proteome</keyword>